<gene>
    <name evidence="5" type="ORF">GXY80_15915</name>
</gene>
<dbReference type="Pfam" id="PF00512">
    <property type="entry name" value="HisKA"/>
    <property type="match status" value="1"/>
</dbReference>
<dbReference type="PRINTS" id="PR00344">
    <property type="entry name" value="BCTRLSENSOR"/>
</dbReference>
<dbReference type="SUPFAM" id="SSF47384">
    <property type="entry name" value="Homodimeric domain of signal transducing histidine kinase"/>
    <property type="match status" value="1"/>
</dbReference>
<dbReference type="InterPro" id="IPR004358">
    <property type="entry name" value="Sig_transdc_His_kin-like_C"/>
</dbReference>
<dbReference type="InterPro" id="IPR036097">
    <property type="entry name" value="HisK_dim/P_sf"/>
</dbReference>
<evidence type="ECO:0000256" key="3">
    <source>
        <dbReference type="ARBA" id="ARBA00022553"/>
    </source>
</evidence>
<dbReference type="CDD" id="cd00082">
    <property type="entry name" value="HisKA"/>
    <property type="match status" value="1"/>
</dbReference>
<dbReference type="PANTHER" id="PTHR43065:SF42">
    <property type="entry name" value="TWO-COMPONENT SENSOR PPRA"/>
    <property type="match status" value="1"/>
</dbReference>
<dbReference type="PROSITE" id="PS50109">
    <property type="entry name" value="HIS_KIN"/>
    <property type="match status" value="1"/>
</dbReference>
<proteinExistence type="predicted"/>
<comment type="caution">
    <text evidence="5">The sequence shown here is derived from an EMBL/GenBank/DDBJ whole genome shotgun (WGS) entry which is preliminary data.</text>
</comment>
<dbReference type="PANTHER" id="PTHR43065">
    <property type="entry name" value="SENSOR HISTIDINE KINASE"/>
    <property type="match status" value="1"/>
</dbReference>
<dbReference type="SMART" id="SM00387">
    <property type="entry name" value="HATPase_c"/>
    <property type="match status" value="1"/>
</dbReference>
<evidence type="ECO:0000313" key="6">
    <source>
        <dbReference type="Proteomes" id="UP000777265"/>
    </source>
</evidence>
<reference evidence="5" key="1">
    <citation type="journal article" date="2020" name="Biotechnol. Biofuels">
        <title>New insights from the biogas microbiome by comprehensive genome-resolved metagenomics of nearly 1600 species originating from multiple anaerobic digesters.</title>
        <authorList>
            <person name="Campanaro S."/>
            <person name="Treu L."/>
            <person name="Rodriguez-R L.M."/>
            <person name="Kovalovszki A."/>
            <person name="Ziels R.M."/>
            <person name="Maus I."/>
            <person name="Zhu X."/>
            <person name="Kougias P.G."/>
            <person name="Basile A."/>
            <person name="Luo G."/>
            <person name="Schluter A."/>
            <person name="Konstantinidis K.T."/>
            <person name="Angelidaki I."/>
        </authorList>
    </citation>
    <scope>NUCLEOTIDE SEQUENCE</scope>
    <source>
        <strain evidence="5">AS06rmzACSIP_7</strain>
    </source>
</reference>
<protein>
    <recommendedName>
        <fullName evidence="2">histidine kinase</fullName>
        <ecNumber evidence="2">2.7.13.3</ecNumber>
    </recommendedName>
</protein>
<dbReference type="Gene3D" id="3.30.565.10">
    <property type="entry name" value="Histidine kinase-like ATPase, C-terminal domain"/>
    <property type="match status" value="1"/>
</dbReference>
<comment type="catalytic activity">
    <reaction evidence="1">
        <text>ATP + protein L-histidine = ADP + protein N-phospho-L-histidine.</text>
        <dbReference type="EC" id="2.7.13.3"/>
    </reaction>
</comment>
<dbReference type="InterPro" id="IPR005467">
    <property type="entry name" value="His_kinase_dom"/>
</dbReference>
<evidence type="ECO:0000259" key="4">
    <source>
        <dbReference type="PROSITE" id="PS50109"/>
    </source>
</evidence>
<evidence type="ECO:0000256" key="2">
    <source>
        <dbReference type="ARBA" id="ARBA00012438"/>
    </source>
</evidence>
<evidence type="ECO:0000313" key="5">
    <source>
        <dbReference type="EMBL" id="NLW36940.1"/>
    </source>
</evidence>
<dbReference type="EMBL" id="JAAYEE010000320">
    <property type="protein sequence ID" value="NLW36940.1"/>
    <property type="molecule type" value="Genomic_DNA"/>
</dbReference>
<dbReference type="InterPro" id="IPR003661">
    <property type="entry name" value="HisK_dim/P_dom"/>
</dbReference>
<organism evidence="5 6">
    <name type="scientific">Syntrophorhabdus aromaticivorans</name>
    <dbReference type="NCBI Taxonomy" id="328301"/>
    <lineage>
        <taxon>Bacteria</taxon>
        <taxon>Pseudomonadati</taxon>
        <taxon>Thermodesulfobacteriota</taxon>
        <taxon>Syntrophorhabdia</taxon>
        <taxon>Syntrophorhabdales</taxon>
        <taxon>Syntrophorhabdaceae</taxon>
        <taxon>Syntrophorhabdus</taxon>
    </lineage>
</organism>
<accession>A0A971M6S1</accession>
<evidence type="ECO:0000256" key="1">
    <source>
        <dbReference type="ARBA" id="ARBA00000085"/>
    </source>
</evidence>
<dbReference type="Gene3D" id="1.10.287.130">
    <property type="match status" value="1"/>
</dbReference>
<keyword evidence="3" id="KW-0597">Phosphoprotein</keyword>
<dbReference type="Pfam" id="PF02518">
    <property type="entry name" value="HATPase_c"/>
    <property type="match status" value="1"/>
</dbReference>
<dbReference type="InterPro" id="IPR003594">
    <property type="entry name" value="HATPase_dom"/>
</dbReference>
<feature type="domain" description="Histidine kinase" evidence="4">
    <location>
        <begin position="61"/>
        <end position="280"/>
    </location>
</feature>
<dbReference type="SMART" id="SM00388">
    <property type="entry name" value="HisKA"/>
    <property type="match status" value="1"/>
</dbReference>
<dbReference type="InterPro" id="IPR036890">
    <property type="entry name" value="HATPase_C_sf"/>
</dbReference>
<dbReference type="SUPFAM" id="SSF55874">
    <property type="entry name" value="ATPase domain of HSP90 chaperone/DNA topoisomerase II/histidine kinase"/>
    <property type="match status" value="1"/>
</dbReference>
<sequence>MKNALQKKYLQKGKMLDICRMMQDMETLEAQRLQLEIALRWSEEEIRCLRRMIGVTNLAGGIAHHFNNILTVVAGYGSMLQNVMRKDDPLRGYVDRMMIASERATQLTRKLLALSGRMQFKPRLADLNDAIKRAKRLFPERGGDSIEVKLALADQDLPVLMDASKIEEVLANLIANAYEAMPDGGILAISTKGETLVKDDNEDRLGVCARLSIKDTGMGMDRRTKNQAFEPFYTTKDLAAHAGLGLSIAYGLVRQHNGVMSIESKTGKGTTVHVLFPPVNTRASWAKPMPILASAMEKRLRLWRGT</sequence>
<dbReference type="AlphaFoldDB" id="A0A971M6S1"/>
<reference evidence="5" key="2">
    <citation type="submission" date="2020-01" db="EMBL/GenBank/DDBJ databases">
        <authorList>
            <person name="Campanaro S."/>
        </authorList>
    </citation>
    <scope>NUCLEOTIDE SEQUENCE</scope>
    <source>
        <strain evidence="5">AS06rmzACSIP_7</strain>
    </source>
</reference>
<name>A0A971M6S1_9BACT</name>
<dbReference type="Proteomes" id="UP000777265">
    <property type="component" value="Unassembled WGS sequence"/>
</dbReference>
<dbReference type="GO" id="GO:0000155">
    <property type="term" value="F:phosphorelay sensor kinase activity"/>
    <property type="evidence" value="ECO:0007669"/>
    <property type="project" value="InterPro"/>
</dbReference>
<dbReference type="EC" id="2.7.13.3" evidence="2"/>